<comment type="pathway">
    <text evidence="1 12">Metabolic intermediate biosynthesis; 5-phospho-alpha-D-ribose 1-diphosphate biosynthesis; 5-phospho-alpha-D-ribose 1-diphosphate from D-ribose 5-phosphate (route I): step 1/1.</text>
</comment>
<feature type="binding site" evidence="12">
    <location>
        <position position="220"/>
    </location>
    <ligand>
        <name>D-ribose 5-phosphate</name>
        <dbReference type="ChEBI" id="CHEBI:78346"/>
    </ligand>
</feature>
<feature type="binding site" evidence="12">
    <location>
        <position position="170"/>
    </location>
    <ligand>
        <name>Mg(2+)</name>
        <dbReference type="ChEBI" id="CHEBI:18420"/>
    </ligand>
</feature>
<feature type="binding site" evidence="12">
    <location>
        <position position="196"/>
    </location>
    <ligand>
        <name>D-ribose 5-phosphate</name>
        <dbReference type="ChEBI" id="CHEBI:78346"/>
    </ligand>
</feature>
<dbReference type="InterPro" id="IPR029099">
    <property type="entry name" value="Pribosyltran_N"/>
</dbReference>
<dbReference type="HAMAP" id="MF_00583_B">
    <property type="entry name" value="RibP_PPkinase_B"/>
    <property type="match status" value="1"/>
</dbReference>
<keyword evidence="2 12" id="KW-0808">Transferase</keyword>
<comment type="subcellular location">
    <subcellularLocation>
        <location evidence="12">Cytoplasm</location>
    </subcellularLocation>
</comment>
<dbReference type="PANTHER" id="PTHR10210:SF32">
    <property type="entry name" value="RIBOSE-PHOSPHATE PYROPHOSPHOKINASE 2"/>
    <property type="match status" value="1"/>
</dbReference>
<dbReference type="GO" id="GO:0002189">
    <property type="term" value="C:ribose phosphate diphosphokinase complex"/>
    <property type="evidence" value="ECO:0007669"/>
    <property type="project" value="TreeGrafter"/>
</dbReference>
<comment type="similarity">
    <text evidence="11 12">Belongs to the ribose-phosphate pyrophosphokinase family. Class I subfamily.</text>
</comment>
<dbReference type="EMBL" id="WJKJ01000003">
    <property type="protein sequence ID" value="MBD3363594.1"/>
    <property type="molecule type" value="Genomic_DNA"/>
</dbReference>
<dbReference type="AlphaFoldDB" id="A0A9D5K7M0"/>
<feature type="binding site" evidence="12">
    <location>
        <begin position="97"/>
        <end position="98"/>
    </location>
    <ligand>
        <name>ATP</name>
        <dbReference type="ChEBI" id="CHEBI:30616"/>
    </ligand>
</feature>
<dbReference type="GO" id="GO:0000287">
    <property type="term" value="F:magnesium ion binding"/>
    <property type="evidence" value="ECO:0007669"/>
    <property type="project" value="UniProtKB-UniRule"/>
</dbReference>
<keyword evidence="6 12" id="KW-0418">Kinase</keyword>
<dbReference type="GO" id="GO:0004749">
    <property type="term" value="F:ribose phosphate diphosphokinase activity"/>
    <property type="evidence" value="ECO:0007669"/>
    <property type="project" value="UniProtKB-UniRule"/>
</dbReference>
<dbReference type="FunFam" id="3.40.50.2020:FF:000001">
    <property type="entry name" value="Ribose-phosphate pyrophosphokinase"/>
    <property type="match status" value="1"/>
</dbReference>
<dbReference type="Proteomes" id="UP000630660">
    <property type="component" value="Unassembled WGS sequence"/>
</dbReference>
<sequence length="311" mass="33950">MTRNSMKVFCGNSVPRLAQNISKKLGFNLGKVTVDRFSDGEIRVKIEENVRGADVFIIQSTQAPSDNLMELLLMCDAAKRASASRITTVIPYYGYARQDKKDEPRVPITAKLVADLLSQAGASRILALDLHAEQIQGFFDIPVDHLYATPLFAEFFGKRNLADYIVVAPDAGSAKRSRGYAKRMGNLPMAIVDKRREKKDKPEALNLVGAVEGKKCLLLDDLISTGTTLIEATGLLLKKGAKEVRVAATHGVFSGEAIEKLKASPIEEIVITDSLPRDLPAGKFRVLSIAGLLSEAIRRIHNGESVSSLFI</sequence>
<evidence type="ECO:0000256" key="9">
    <source>
        <dbReference type="ARBA" id="ARBA00049535"/>
    </source>
</evidence>
<dbReference type="EC" id="2.7.6.1" evidence="12"/>
<protein>
    <recommendedName>
        <fullName evidence="12">Ribose-phosphate pyrophosphokinase</fullName>
        <shortName evidence="12">RPPK</shortName>
        <ecNumber evidence="12">2.7.6.1</ecNumber>
    </recommendedName>
    <alternativeName>
        <fullName evidence="12">5-phospho-D-ribosyl alpha-1-diphosphate synthase</fullName>
    </alternativeName>
    <alternativeName>
        <fullName evidence="12">Phosphoribosyl diphosphate synthase</fullName>
    </alternativeName>
    <alternativeName>
        <fullName evidence="12">Phosphoribosyl pyrophosphate synthase</fullName>
        <shortName evidence="12">P-Rib-PP synthase</shortName>
        <shortName evidence="12">PRPP synthase</shortName>
        <shortName evidence="12">PRPPase</shortName>
    </alternativeName>
</protein>
<evidence type="ECO:0000259" key="13">
    <source>
        <dbReference type="Pfam" id="PF13793"/>
    </source>
</evidence>
<evidence type="ECO:0000256" key="7">
    <source>
        <dbReference type="ARBA" id="ARBA00022840"/>
    </source>
</evidence>
<accession>A0A9D5K7M0</accession>
<dbReference type="NCBIfam" id="TIGR01251">
    <property type="entry name" value="ribP_PPkin"/>
    <property type="match status" value="1"/>
</dbReference>
<dbReference type="InterPro" id="IPR000842">
    <property type="entry name" value="PRib_PP_synth_CS"/>
</dbReference>
<evidence type="ECO:0000256" key="4">
    <source>
        <dbReference type="ARBA" id="ARBA00022727"/>
    </source>
</evidence>
<dbReference type="Pfam" id="PF13793">
    <property type="entry name" value="Pribosyltran_N"/>
    <property type="match status" value="1"/>
</dbReference>
<dbReference type="GO" id="GO:0005524">
    <property type="term" value="F:ATP binding"/>
    <property type="evidence" value="ECO:0007669"/>
    <property type="project" value="UniProtKB-KW"/>
</dbReference>
<keyword evidence="8 12" id="KW-0460">Magnesium</keyword>
<gene>
    <name evidence="12 14" type="primary">prs</name>
    <name evidence="14" type="ORF">GF359_00090</name>
</gene>
<dbReference type="GO" id="GO:0006015">
    <property type="term" value="P:5-phosphoribose 1-diphosphate biosynthetic process"/>
    <property type="evidence" value="ECO:0007669"/>
    <property type="project" value="UniProtKB-UniRule"/>
</dbReference>
<comment type="cofactor">
    <cofactor evidence="12">
        <name>Mg(2+)</name>
        <dbReference type="ChEBI" id="CHEBI:18420"/>
    </cofactor>
    <text evidence="12">Binds 2 Mg(2+) ions per subunit.</text>
</comment>
<feature type="binding site" evidence="12">
    <location>
        <begin position="39"/>
        <end position="41"/>
    </location>
    <ligand>
        <name>ATP</name>
        <dbReference type="ChEBI" id="CHEBI:30616"/>
    </ligand>
</feature>
<dbReference type="GO" id="GO:0009156">
    <property type="term" value="P:ribonucleoside monophosphate biosynthetic process"/>
    <property type="evidence" value="ECO:0007669"/>
    <property type="project" value="InterPro"/>
</dbReference>
<dbReference type="PROSITE" id="PS00114">
    <property type="entry name" value="PRPP_SYNTHASE"/>
    <property type="match status" value="1"/>
</dbReference>
<dbReference type="GO" id="GO:0016301">
    <property type="term" value="F:kinase activity"/>
    <property type="evidence" value="ECO:0007669"/>
    <property type="project" value="UniProtKB-KW"/>
</dbReference>
<name>A0A9D5K7M0_UNCW3</name>
<evidence type="ECO:0000256" key="8">
    <source>
        <dbReference type="ARBA" id="ARBA00022842"/>
    </source>
</evidence>
<evidence type="ECO:0000256" key="11">
    <source>
        <dbReference type="ARBA" id="ARBA00061444"/>
    </source>
</evidence>
<keyword evidence="5 12" id="KW-0547">Nucleotide-binding</keyword>
<keyword evidence="12" id="KW-0963">Cytoplasm</keyword>
<evidence type="ECO:0000256" key="2">
    <source>
        <dbReference type="ARBA" id="ARBA00022679"/>
    </source>
</evidence>
<organism evidence="14 15">
    <name type="scientific">candidate division WOR-3 bacterium</name>
    <dbReference type="NCBI Taxonomy" id="2052148"/>
    <lineage>
        <taxon>Bacteria</taxon>
        <taxon>Bacteria division WOR-3</taxon>
    </lineage>
</organism>
<dbReference type="Pfam" id="PF14572">
    <property type="entry name" value="Pribosyl_synth"/>
    <property type="match status" value="1"/>
</dbReference>
<dbReference type="InterPro" id="IPR029057">
    <property type="entry name" value="PRTase-like"/>
</dbReference>
<evidence type="ECO:0000313" key="14">
    <source>
        <dbReference type="EMBL" id="MBD3363594.1"/>
    </source>
</evidence>
<dbReference type="SUPFAM" id="SSF53271">
    <property type="entry name" value="PRTase-like"/>
    <property type="match status" value="1"/>
</dbReference>
<comment type="caution">
    <text evidence="12">Lacks conserved residue(s) required for the propagation of feature annotation.</text>
</comment>
<evidence type="ECO:0000256" key="6">
    <source>
        <dbReference type="ARBA" id="ARBA00022777"/>
    </source>
</evidence>
<proteinExistence type="inferred from homology"/>
<comment type="function">
    <text evidence="10 12">Involved in the biosynthesis of the central metabolite phospho-alpha-D-ribosyl-1-pyrophosphate (PRPP) via the transfer of pyrophosphoryl group from ATP to 1-hydroxyl of ribose-5-phosphate (Rib-5-P).</text>
</comment>
<keyword evidence="3 12" id="KW-0479">Metal-binding</keyword>
<comment type="catalytic activity">
    <reaction evidence="9 12">
        <text>D-ribose 5-phosphate + ATP = 5-phospho-alpha-D-ribose 1-diphosphate + AMP + H(+)</text>
        <dbReference type="Rhea" id="RHEA:15609"/>
        <dbReference type="ChEBI" id="CHEBI:15378"/>
        <dbReference type="ChEBI" id="CHEBI:30616"/>
        <dbReference type="ChEBI" id="CHEBI:58017"/>
        <dbReference type="ChEBI" id="CHEBI:78346"/>
        <dbReference type="ChEBI" id="CHEBI:456215"/>
        <dbReference type="EC" id="2.7.6.1"/>
    </reaction>
</comment>
<feature type="active site" evidence="12">
    <location>
        <position position="194"/>
    </location>
</feature>
<dbReference type="Gene3D" id="3.40.50.2020">
    <property type="match status" value="2"/>
</dbReference>
<evidence type="ECO:0000313" key="15">
    <source>
        <dbReference type="Proteomes" id="UP000630660"/>
    </source>
</evidence>
<dbReference type="InterPro" id="IPR000836">
    <property type="entry name" value="PRTase_dom"/>
</dbReference>
<dbReference type="CDD" id="cd06223">
    <property type="entry name" value="PRTases_typeI"/>
    <property type="match status" value="1"/>
</dbReference>
<feature type="domain" description="Ribose-phosphate pyrophosphokinase N-terminal" evidence="13">
    <location>
        <begin position="6"/>
        <end position="121"/>
    </location>
</feature>
<evidence type="ECO:0000256" key="1">
    <source>
        <dbReference type="ARBA" id="ARBA00004996"/>
    </source>
</evidence>
<evidence type="ECO:0000256" key="5">
    <source>
        <dbReference type="ARBA" id="ARBA00022741"/>
    </source>
</evidence>
<dbReference type="SMART" id="SM01400">
    <property type="entry name" value="Pribosyltran_N"/>
    <property type="match status" value="1"/>
</dbReference>
<dbReference type="NCBIfam" id="NF002320">
    <property type="entry name" value="PRK01259.1"/>
    <property type="match status" value="1"/>
</dbReference>
<evidence type="ECO:0000256" key="12">
    <source>
        <dbReference type="HAMAP-Rule" id="MF_00583"/>
    </source>
</evidence>
<comment type="subunit">
    <text evidence="12">Homohexamer.</text>
</comment>
<feature type="binding site" evidence="12">
    <location>
        <position position="131"/>
    </location>
    <ligand>
        <name>Mg(2+)</name>
        <dbReference type="ChEBI" id="CHEBI:18420"/>
    </ligand>
</feature>
<dbReference type="InterPro" id="IPR037515">
    <property type="entry name" value="Rib-P_diPkinase_bac"/>
</dbReference>
<evidence type="ECO:0000256" key="3">
    <source>
        <dbReference type="ARBA" id="ARBA00022723"/>
    </source>
</evidence>
<dbReference type="GO" id="GO:0005737">
    <property type="term" value="C:cytoplasm"/>
    <property type="evidence" value="ECO:0007669"/>
    <property type="project" value="UniProtKB-SubCell"/>
</dbReference>
<keyword evidence="4 12" id="KW-0545">Nucleotide biosynthesis</keyword>
<evidence type="ECO:0000256" key="10">
    <source>
        <dbReference type="ARBA" id="ARBA00054914"/>
    </source>
</evidence>
<keyword evidence="7 12" id="KW-0067">ATP-binding</keyword>
<dbReference type="PANTHER" id="PTHR10210">
    <property type="entry name" value="RIBOSE-PHOSPHATE DIPHOSPHOKINASE FAMILY MEMBER"/>
    <property type="match status" value="1"/>
</dbReference>
<comment type="caution">
    <text evidence="14">The sequence shown here is derived from an EMBL/GenBank/DDBJ whole genome shotgun (WGS) entry which is preliminary data.</text>
</comment>
<dbReference type="GO" id="GO:0006164">
    <property type="term" value="P:purine nucleotide biosynthetic process"/>
    <property type="evidence" value="ECO:0007669"/>
    <property type="project" value="TreeGrafter"/>
</dbReference>
<reference evidence="14" key="1">
    <citation type="submission" date="2019-11" db="EMBL/GenBank/DDBJ databases">
        <title>Microbial mats filling the niche in hypersaline microbial mats.</title>
        <authorList>
            <person name="Wong H.L."/>
            <person name="Macleod F.I."/>
            <person name="White R.A. III"/>
            <person name="Burns B.P."/>
        </authorList>
    </citation>
    <scope>NUCLEOTIDE SEQUENCE</scope>
    <source>
        <strain evidence="14">Bin_327</strain>
    </source>
</reference>
<dbReference type="InterPro" id="IPR005946">
    <property type="entry name" value="Rib-P_diPkinase"/>
</dbReference>